<feature type="region of interest" description="Disordered" evidence="8">
    <location>
        <begin position="134"/>
        <end position="168"/>
    </location>
</feature>
<comment type="caution">
    <text evidence="10">The sequence shown here is derived from an EMBL/GenBank/DDBJ whole genome shotgun (WGS) entry which is preliminary data.</text>
</comment>
<keyword evidence="3" id="KW-0862">Zinc</keyword>
<dbReference type="InterPro" id="IPR036864">
    <property type="entry name" value="Zn2-C6_fun-type_DNA-bd_sf"/>
</dbReference>
<dbReference type="PANTHER" id="PTHR31668">
    <property type="entry name" value="GLUCOSE TRANSPORT TRANSCRIPTION REGULATOR RGT1-RELATED-RELATED"/>
    <property type="match status" value="1"/>
</dbReference>
<reference evidence="10" key="1">
    <citation type="submission" date="2022-10" db="EMBL/GenBank/DDBJ databases">
        <title>Tapping the CABI collections for fungal endophytes: first genome assemblies for Collariella, Neodidymelliopsis, Ascochyta clinopodiicola, Didymella pomorum, Didymosphaeria variabile, Neocosmospora piperis and Neocucurbitaria cava.</title>
        <authorList>
            <person name="Hill R."/>
        </authorList>
    </citation>
    <scope>NUCLEOTIDE SEQUENCE</scope>
    <source>
        <strain evidence="10">IMI 355091</strain>
    </source>
</reference>
<feature type="compositionally biased region" description="Polar residues" evidence="8">
    <location>
        <begin position="141"/>
        <end position="151"/>
    </location>
</feature>
<dbReference type="Pfam" id="PF04082">
    <property type="entry name" value="Fungal_trans"/>
    <property type="match status" value="1"/>
</dbReference>
<keyword evidence="5" id="KW-0238">DNA-binding</keyword>
<dbReference type="InterPro" id="IPR001138">
    <property type="entry name" value="Zn2Cys6_DnaBD"/>
</dbReference>
<keyword evidence="7" id="KW-0539">Nucleus</keyword>
<dbReference type="GO" id="GO:0005634">
    <property type="term" value="C:nucleus"/>
    <property type="evidence" value="ECO:0007669"/>
    <property type="project" value="UniProtKB-SubCell"/>
</dbReference>
<dbReference type="GO" id="GO:0008270">
    <property type="term" value="F:zinc ion binding"/>
    <property type="evidence" value="ECO:0007669"/>
    <property type="project" value="InterPro"/>
</dbReference>
<dbReference type="GO" id="GO:0000981">
    <property type="term" value="F:DNA-binding transcription factor activity, RNA polymerase II-specific"/>
    <property type="evidence" value="ECO:0007669"/>
    <property type="project" value="InterPro"/>
</dbReference>
<dbReference type="Proteomes" id="UP001140510">
    <property type="component" value="Unassembled WGS sequence"/>
</dbReference>
<evidence type="ECO:0000259" key="9">
    <source>
        <dbReference type="PROSITE" id="PS50048"/>
    </source>
</evidence>
<evidence type="ECO:0000256" key="2">
    <source>
        <dbReference type="ARBA" id="ARBA00022723"/>
    </source>
</evidence>
<dbReference type="PANTHER" id="PTHR31668:SF18">
    <property type="entry name" value="MALTOSE FERMENTATION REGULATORY PROTEIN MAL13-RELATED"/>
    <property type="match status" value="1"/>
</dbReference>
<dbReference type="SUPFAM" id="SSF57701">
    <property type="entry name" value="Zn2/Cys6 DNA-binding domain"/>
    <property type="match status" value="1"/>
</dbReference>
<dbReference type="OrthoDB" id="4132249at2759"/>
<evidence type="ECO:0000256" key="3">
    <source>
        <dbReference type="ARBA" id="ARBA00022833"/>
    </source>
</evidence>
<name>A0A9W8ZJX4_9PLEO</name>
<keyword evidence="11" id="KW-1185">Reference proteome</keyword>
<dbReference type="SMART" id="SM00066">
    <property type="entry name" value="GAL4"/>
    <property type="match status" value="1"/>
</dbReference>
<evidence type="ECO:0000313" key="11">
    <source>
        <dbReference type="Proteomes" id="UP001140510"/>
    </source>
</evidence>
<protein>
    <recommendedName>
        <fullName evidence="9">Zn(2)-C6 fungal-type domain-containing protein</fullName>
    </recommendedName>
</protein>
<evidence type="ECO:0000256" key="1">
    <source>
        <dbReference type="ARBA" id="ARBA00004123"/>
    </source>
</evidence>
<dbReference type="EMBL" id="JAPEVA010000007">
    <property type="protein sequence ID" value="KAJ4410767.1"/>
    <property type="molecule type" value="Genomic_DNA"/>
</dbReference>
<dbReference type="CDD" id="cd00067">
    <property type="entry name" value="GAL4"/>
    <property type="match status" value="1"/>
</dbReference>
<evidence type="ECO:0000256" key="4">
    <source>
        <dbReference type="ARBA" id="ARBA00023015"/>
    </source>
</evidence>
<keyword evidence="6" id="KW-0804">Transcription</keyword>
<dbReference type="Pfam" id="PF00172">
    <property type="entry name" value="Zn_clus"/>
    <property type="match status" value="1"/>
</dbReference>
<proteinExistence type="predicted"/>
<dbReference type="InterPro" id="IPR050797">
    <property type="entry name" value="Carb_Metab_Trans_Reg"/>
</dbReference>
<dbReference type="PROSITE" id="PS50048">
    <property type="entry name" value="ZN2_CY6_FUNGAL_2"/>
    <property type="match status" value="1"/>
</dbReference>
<feature type="domain" description="Zn(2)-C6 fungal-type" evidence="9">
    <location>
        <begin position="82"/>
        <end position="111"/>
    </location>
</feature>
<feature type="compositionally biased region" description="Polar residues" evidence="8">
    <location>
        <begin position="627"/>
        <end position="645"/>
    </location>
</feature>
<dbReference type="PROSITE" id="PS00463">
    <property type="entry name" value="ZN2_CY6_FUNGAL_1"/>
    <property type="match status" value="1"/>
</dbReference>
<organism evidence="10 11">
    <name type="scientific">Didymella pomorum</name>
    <dbReference type="NCBI Taxonomy" id="749634"/>
    <lineage>
        <taxon>Eukaryota</taxon>
        <taxon>Fungi</taxon>
        <taxon>Dikarya</taxon>
        <taxon>Ascomycota</taxon>
        <taxon>Pezizomycotina</taxon>
        <taxon>Dothideomycetes</taxon>
        <taxon>Pleosporomycetidae</taxon>
        <taxon>Pleosporales</taxon>
        <taxon>Pleosporineae</taxon>
        <taxon>Didymellaceae</taxon>
        <taxon>Didymella</taxon>
    </lineage>
</organism>
<accession>A0A9W8ZJX4</accession>
<dbReference type="GO" id="GO:0003677">
    <property type="term" value="F:DNA binding"/>
    <property type="evidence" value="ECO:0007669"/>
    <property type="project" value="UniProtKB-KW"/>
</dbReference>
<evidence type="ECO:0000256" key="5">
    <source>
        <dbReference type="ARBA" id="ARBA00023125"/>
    </source>
</evidence>
<keyword evidence="4" id="KW-0805">Transcription regulation</keyword>
<feature type="region of interest" description="Disordered" evidence="8">
    <location>
        <begin position="578"/>
        <end position="645"/>
    </location>
</feature>
<comment type="subcellular location">
    <subcellularLocation>
        <location evidence="1">Nucleus</location>
    </subcellularLocation>
</comment>
<evidence type="ECO:0000256" key="8">
    <source>
        <dbReference type="SAM" id="MobiDB-lite"/>
    </source>
</evidence>
<dbReference type="AlphaFoldDB" id="A0A9W8ZJX4"/>
<keyword evidence="2" id="KW-0479">Metal-binding</keyword>
<evidence type="ECO:0000256" key="7">
    <source>
        <dbReference type="ARBA" id="ARBA00023242"/>
    </source>
</evidence>
<dbReference type="InterPro" id="IPR007219">
    <property type="entry name" value="XnlR_reg_dom"/>
</dbReference>
<evidence type="ECO:0000256" key="6">
    <source>
        <dbReference type="ARBA" id="ARBA00023163"/>
    </source>
</evidence>
<feature type="compositionally biased region" description="Low complexity" evidence="8">
    <location>
        <begin position="598"/>
        <end position="616"/>
    </location>
</feature>
<dbReference type="GO" id="GO:0006351">
    <property type="term" value="P:DNA-templated transcription"/>
    <property type="evidence" value="ECO:0007669"/>
    <property type="project" value="InterPro"/>
</dbReference>
<dbReference type="CDD" id="cd12148">
    <property type="entry name" value="fungal_TF_MHR"/>
    <property type="match status" value="1"/>
</dbReference>
<gene>
    <name evidence="10" type="ORF">N0V91_001695</name>
</gene>
<sequence>MTVNGASRLCLQASSSTSQCLTQVKAFSARTVLAYSRSLKEYSRKRRVPPRKRFLLRHARGFRWATKMSSGAAAPRKGTRRACDPCSVRKVRCDGNQPCSRCEAASWECTYLKTHGKSGPKGPRRTTEAAIRRLQERSKSSQDGSRSNSEASFDPGSPSPTEYPYIDTLPPISDVAVEQLGWPDNVSPLFPPTQSPPQRISTSCISQYLDVYQSRGYGIWPVVDAEALTAQLLTNPDDVEAYALATAISAAVVTQFSIDAEPGSPVEGHYRVSSRVFETEAKRARNEADHLEHITVFSILSSFFLHVYSANIGRMNASTVFLGEAITKAHILGLHKTSYYEYLTAEQVQMNLRLYWLLFITERAHSIQHDVPTTLKRAPDLQPLENLNDGSVTPAFIQLCRLFNILDVTITADPASARNALALAQQQLSSDEAPLSLENELQRADISMTQQWMRIFLWQHALNVTNLSSMNNDNEFSFSFPAQVAQNVLSNLSSLSQQSVEAHGPGMESKLFDVANSLADVMIIMPSMNHESHFGIGPRDLIHSLSRVLSSFRGGNPAVISILQDKLTQLGMAVGSPQKLLELSSPEEEKEEWHGERSMSAPSSYGSSYPSGSPISPTLPAEMSLGNAGNQSPSYPSSMSMDGSY</sequence>
<dbReference type="Gene3D" id="4.10.240.10">
    <property type="entry name" value="Zn(2)-C6 fungal-type DNA-binding domain"/>
    <property type="match status" value="1"/>
</dbReference>
<evidence type="ECO:0000313" key="10">
    <source>
        <dbReference type="EMBL" id="KAJ4410767.1"/>
    </source>
</evidence>